<comment type="caution">
    <text evidence="3">The sequence shown here is derived from an EMBL/GenBank/DDBJ whole genome shotgun (WGS) entry which is preliminary data.</text>
</comment>
<dbReference type="EMBL" id="CAJOBF010002496">
    <property type="protein sequence ID" value="CAF4038032.1"/>
    <property type="molecule type" value="Genomic_DNA"/>
</dbReference>
<protein>
    <recommendedName>
        <fullName evidence="2">Peptidase C14 caspase domain-containing protein</fullName>
    </recommendedName>
</protein>
<evidence type="ECO:0000256" key="1">
    <source>
        <dbReference type="SAM" id="MobiDB-lite"/>
    </source>
</evidence>
<dbReference type="Pfam" id="PF04437">
    <property type="entry name" value="RINT1_TIP1"/>
    <property type="match status" value="1"/>
</dbReference>
<dbReference type="Gene3D" id="1.20.58.670">
    <property type="entry name" value="Dsl1p vesicle tethering complex, Tip20p subunit, domain D"/>
    <property type="match status" value="1"/>
</dbReference>
<dbReference type="GO" id="GO:0060628">
    <property type="term" value="P:regulation of ER to Golgi vesicle-mediated transport"/>
    <property type="evidence" value="ECO:0007669"/>
    <property type="project" value="TreeGrafter"/>
</dbReference>
<proteinExistence type="predicted"/>
<dbReference type="Pfam" id="PF00656">
    <property type="entry name" value="Peptidase_C14"/>
    <property type="match status" value="1"/>
</dbReference>
<dbReference type="GO" id="GO:0006888">
    <property type="term" value="P:endoplasmic reticulum to Golgi vesicle-mediated transport"/>
    <property type="evidence" value="ECO:0007669"/>
    <property type="project" value="InterPro"/>
</dbReference>
<dbReference type="PANTHER" id="PTHR13520:SF0">
    <property type="entry name" value="RAD50-INTERACTING PROTEIN 1"/>
    <property type="match status" value="1"/>
</dbReference>
<dbReference type="AlphaFoldDB" id="A0A819R119"/>
<dbReference type="GO" id="GO:0004197">
    <property type="term" value="F:cysteine-type endopeptidase activity"/>
    <property type="evidence" value="ECO:0007669"/>
    <property type="project" value="InterPro"/>
</dbReference>
<dbReference type="InterPro" id="IPR042044">
    <property type="entry name" value="EXOC6PINT-1/Sec15/Tip20_C_dom2"/>
</dbReference>
<dbReference type="GO" id="GO:0070939">
    <property type="term" value="C:Dsl1/NZR complex"/>
    <property type="evidence" value="ECO:0007669"/>
    <property type="project" value="InterPro"/>
</dbReference>
<dbReference type="InterPro" id="IPR007528">
    <property type="entry name" value="RINT1_Tip20"/>
</dbReference>
<dbReference type="PROSITE" id="PS51386">
    <property type="entry name" value="RINT1_TIP20"/>
    <property type="match status" value="1"/>
</dbReference>
<dbReference type="Proteomes" id="UP000663842">
    <property type="component" value="Unassembled WGS sequence"/>
</dbReference>
<reference evidence="3" key="1">
    <citation type="submission" date="2021-02" db="EMBL/GenBank/DDBJ databases">
        <authorList>
            <person name="Nowell W R."/>
        </authorList>
    </citation>
    <scope>NUCLEOTIDE SEQUENCE</scope>
</reference>
<name>A0A819R119_9BILA</name>
<dbReference type="InterPro" id="IPR029030">
    <property type="entry name" value="Caspase-like_dom_sf"/>
</dbReference>
<organism evidence="3 4">
    <name type="scientific">Rotaria magnacalcarata</name>
    <dbReference type="NCBI Taxonomy" id="392030"/>
    <lineage>
        <taxon>Eukaryota</taxon>
        <taxon>Metazoa</taxon>
        <taxon>Spiralia</taxon>
        <taxon>Gnathifera</taxon>
        <taxon>Rotifera</taxon>
        <taxon>Eurotatoria</taxon>
        <taxon>Bdelloidea</taxon>
        <taxon>Philodinida</taxon>
        <taxon>Philodinidae</taxon>
        <taxon>Rotaria</taxon>
    </lineage>
</organism>
<dbReference type="Gene3D" id="3.40.50.1460">
    <property type="match status" value="1"/>
</dbReference>
<accession>A0A819R119</accession>
<evidence type="ECO:0000313" key="4">
    <source>
        <dbReference type="Proteomes" id="UP000663842"/>
    </source>
</evidence>
<sequence>MSDFWTQLIQYTDGIESETSDIDNPEHLLSKLLTRAEHERELLEAKFNPISIATRENLSLVSQLHNGITMTKNLLEQHEQLRIQECKLAIELKSRENEAELIAQDFRTTVKRLKSTARIIDYLHCLETLFTYSSALEKSLSTESLDESLSIYSKLSSLTELVHDTSTEHLRVYSTNLALYWYAQLKTAIELRMENVLKLIEFPYIRKMPPNVVIELFDTNRDRLKQELAYALKLRLPNNVKHDDVQSRLRFIGWKPIPLFIHMLLKGLITRFNFHFYGKQKTNDRRKPEWYLNQIITWILDHDDFLTKQLQPLIDEFSDVSPINVKVEFIRGLIELIIVKIDSEITSILSDTTLFTHYIEEILIFSQRLFEEDIDYPQDLPSCMNLLCDEIVFEKWFQVEQDVSRAKLQNIFQSPTAHQSVYERMLERNSDEIKISECAETFLTLLHAMEDRYRHVPYPSCTLRLFSLQVDLLDQFLNDLKDCLHNEQQDIDPLSKYFCSILNSIVYVADVIQQWKDRSHYQRLQYFYEEYKIFIKNNGMDNFVDENSNQIDIDSTLAQQFDLIQLNKKNDLIPASIFDHLLEQYRDEEEKNCNIIVNHIVSTLKAKSRRYINEKWSAMPNPKDYFSMNISSSAIDVLLELQTTFANLSINLLKNVSNEIRARVIKQFDEYLFNRIINDYTFNEGGAAQFLFDMNRGWSRIVNDSFSQLFNKTKRIRGNLMPSLASMNPPTETLLIYSCGAGQGALDDAQIGRNSIFTGTLLKCIQTSGEDFESLLMKITCEVRDATGGFQVPYRTSCLTGKVFLVEKPIPDANDDLPSSDDRDIKVTSTIDEEENELVQVDNNLCLNLDNSTDDDMSIQDNSTVQSYSAVQTSEDDESDDSDLKD</sequence>
<evidence type="ECO:0000259" key="2">
    <source>
        <dbReference type="Pfam" id="PF00656"/>
    </source>
</evidence>
<feature type="domain" description="Peptidase C14 caspase" evidence="2">
    <location>
        <begin position="729"/>
        <end position="803"/>
    </location>
</feature>
<feature type="region of interest" description="Disordered" evidence="1">
    <location>
        <begin position="850"/>
        <end position="886"/>
    </location>
</feature>
<gene>
    <name evidence="3" type="ORF">UXM345_LOCUS18419</name>
</gene>
<dbReference type="InterPro" id="IPR011600">
    <property type="entry name" value="Pept_C14_caspase"/>
</dbReference>
<feature type="compositionally biased region" description="Polar residues" evidence="1">
    <location>
        <begin position="859"/>
        <end position="873"/>
    </location>
</feature>
<evidence type="ECO:0000313" key="3">
    <source>
        <dbReference type="EMBL" id="CAF4038032.1"/>
    </source>
</evidence>
<dbReference type="PANTHER" id="PTHR13520">
    <property type="entry name" value="RAD50-INTERACTING PROTEIN 1 RINT-1"/>
    <property type="match status" value="1"/>
</dbReference>
<feature type="compositionally biased region" description="Acidic residues" evidence="1">
    <location>
        <begin position="874"/>
        <end position="886"/>
    </location>
</feature>
<dbReference type="GO" id="GO:0006508">
    <property type="term" value="P:proteolysis"/>
    <property type="evidence" value="ECO:0007669"/>
    <property type="project" value="InterPro"/>
</dbReference>
<dbReference type="GO" id="GO:0006890">
    <property type="term" value="P:retrograde vesicle-mediated transport, Golgi to endoplasmic reticulum"/>
    <property type="evidence" value="ECO:0007669"/>
    <property type="project" value="InterPro"/>
</dbReference>
<dbReference type="SUPFAM" id="SSF52129">
    <property type="entry name" value="Caspase-like"/>
    <property type="match status" value="1"/>
</dbReference>